<dbReference type="AlphaFoldDB" id="A0A6J7VQC8"/>
<name>A0A6J7VQC8_9ZZZZ</name>
<dbReference type="InterPro" id="IPR036291">
    <property type="entry name" value="NAD(P)-bd_dom_sf"/>
</dbReference>
<dbReference type="PANTHER" id="PTHR42879">
    <property type="entry name" value="3-OXOACYL-(ACYL-CARRIER-PROTEIN) REDUCTASE"/>
    <property type="match status" value="1"/>
</dbReference>
<organism evidence="4">
    <name type="scientific">freshwater metagenome</name>
    <dbReference type="NCBI Taxonomy" id="449393"/>
    <lineage>
        <taxon>unclassified sequences</taxon>
        <taxon>metagenomes</taxon>
        <taxon>ecological metagenomes</taxon>
    </lineage>
</organism>
<dbReference type="PANTHER" id="PTHR42879:SF2">
    <property type="entry name" value="3-OXOACYL-[ACYL-CARRIER-PROTEIN] REDUCTASE FABG"/>
    <property type="match status" value="1"/>
</dbReference>
<accession>A0A6J7VQC8</accession>
<dbReference type="InterPro" id="IPR002347">
    <property type="entry name" value="SDR_fam"/>
</dbReference>
<evidence type="ECO:0000313" key="3">
    <source>
        <dbReference type="EMBL" id="CAB4956566.1"/>
    </source>
</evidence>
<protein>
    <submittedName>
        <fullName evidence="4">Unannotated protein</fullName>
    </submittedName>
</protein>
<comment type="similarity">
    <text evidence="1">Belongs to the short-chain dehydrogenases/reductases (SDR) family.</text>
</comment>
<dbReference type="Pfam" id="PF13561">
    <property type="entry name" value="adh_short_C2"/>
    <property type="match status" value="1"/>
</dbReference>
<dbReference type="EMBL" id="CAFBNJ010000061">
    <property type="protein sequence ID" value="CAB4956566.1"/>
    <property type="molecule type" value="Genomic_DNA"/>
</dbReference>
<evidence type="ECO:0000313" key="4">
    <source>
        <dbReference type="EMBL" id="CAB5078167.1"/>
    </source>
</evidence>
<evidence type="ECO:0000256" key="1">
    <source>
        <dbReference type="ARBA" id="ARBA00006484"/>
    </source>
</evidence>
<dbReference type="EMBL" id="CAFBRD010000087">
    <property type="protein sequence ID" value="CAB5078167.1"/>
    <property type="molecule type" value="Genomic_DNA"/>
</dbReference>
<dbReference type="Gene3D" id="3.40.50.720">
    <property type="entry name" value="NAD(P)-binding Rossmann-like Domain"/>
    <property type="match status" value="1"/>
</dbReference>
<sequence length="228" mass="23207">MASSASTLVIGSGPGIGSSIAQRLRARGDSVIELPPTIDLTNAELVGESLRSLIGSGTVDRVVLAAIDPSGFRSAPIASLTEAEWDQAAEYSMRAAFVALQQAYAVLADGGRVILILPTVVATGVAGLVPLCTAVETIRVMAKAVARRWGARSITVNTIEVELAAFMLGDNDAGNTEIPVVPVLGQPALPPASAVDDVIGLIDMLATPAAGAITGALLVADRGTVMQP</sequence>
<evidence type="ECO:0000313" key="2">
    <source>
        <dbReference type="EMBL" id="CAB4630990.1"/>
    </source>
</evidence>
<dbReference type="EMBL" id="CAEZVC010000104">
    <property type="protein sequence ID" value="CAB4630990.1"/>
    <property type="molecule type" value="Genomic_DNA"/>
</dbReference>
<reference evidence="4" key="1">
    <citation type="submission" date="2020-05" db="EMBL/GenBank/DDBJ databases">
        <authorList>
            <person name="Chiriac C."/>
            <person name="Salcher M."/>
            <person name="Ghai R."/>
            <person name="Kavagutti S V."/>
        </authorList>
    </citation>
    <scope>NUCLEOTIDE SEQUENCE</scope>
</reference>
<gene>
    <name evidence="2" type="ORF">UFOPK1906_01458</name>
    <name evidence="3" type="ORF">UFOPK3785_01185</name>
    <name evidence="4" type="ORF">UFOPK4371_01378</name>
</gene>
<dbReference type="InterPro" id="IPR050259">
    <property type="entry name" value="SDR"/>
</dbReference>
<proteinExistence type="inferred from homology"/>
<dbReference type="SUPFAM" id="SSF51735">
    <property type="entry name" value="NAD(P)-binding Rossmann-fold domains"/>
    <property type="match status" value="1"/>
</dbReference>